<dbReference type="Pfam" id="PF02044">
    <property type="entry name" value="Bombesin"/>
    <property type="match status" value="1"/>
</dbReference>
<evidence type="ECO:0000313" key="9">
    <source>
        <dbReference type="Proteomes" id="UP000700334"/>
    </source>
</evidence>
<evidence type="ECO:0000313" key="8">
    <source>
        <dbReference type="EMBL" id="KAG8516386.1"/>
    </source>
</evidence>
<organism evidence="8 9">
    <name type="scientific">Galemys pyrenaicus</name>
    <name type="common">Iberian desman</name>
    <name type="synonym">Pyrenean desman</name>
    <dbReference type="NCBI Taxonomy" id="202257"/>
    <lineage>
        <taxon>Eukaryota</taxon>
        <taxon>Metazoa</taxon>
        <taxon>Chordata</taxon>
        <taxon>Craniata</taxon>
        <taxon>Vertebrata</taxon>
        <taxon>Euteleostomi</taxon>
        <taxon>Mammalia</taxon>
        <taxon>Eutheria</taxon>
        <taxon>Laurasiatheria</taxon>
        <taxon>Eulipotyphla</taxon>
        <taxon>Talpidae</taxon>
        <taxon>Galemys</taxon>
    </lineage>
</organism>
<feature type="region of interest" description="Disordered" evidence="6">
    <location>
        <begin position="48"/>
        <end position="82"/>
    </location>
</feature>
<feature type="region of interest" description="Disordered" evidence="6">
    <location>
        <begin position="92"/>
        <end position="111"/>
    </location>
</feature>
<dbReference type="OrthoDB" id="9666403at2759"/>
<evidence type="ECO:0000256" key="4">
    <source>
        <dbReference type="ARBA" id="ARBA00022525"/>
    </source>
</evidence>
<dbReference type="EMBL" id="JAGFMF010011680">
    <property type="protein sequence ID" value="KAG8516386.1"/>
    <property type="molecule type" value="Genomic_DNA"/>
</dbReference>
<accession>A0A8J6A793</accession>
<evidence type="ECO:0000256" key="3">
    <source>
        <dbReference type="ARBA" id="ARBA00010012"/>
    </source>
</evidence>
<feature type="signal peptide" evidence="7">
    <location>
        <begin position="1"/>
        <end position="25"/>
    </location>
</feature>
<dbReference type="GO" id="GO:0007218">
    <property type="term" value="P:neuropeptide signaling pathway"/>
    <property type="evidence" value="ECO:0007669"/>
    <property type="project" value="InterPro"/>
</dbReference>
<dbReference type="GO" id="GO:0005576">
    <property type="term" value="C:extracellular region"/>
    <property type="evidence" value="ECO:0007669"/>
    <property type="project" value="UniProtKB-SubCell"/>
</dbReference>
<dbReference type="GO" id="GO:0043005">
    <property type="term" value="C:neuron projection"/>
    <property type="evidence" value="ECO:0007669"/>
    <property type="project" value="UniProtKB-SubCell"/>
</dbReference>
<gene>
    <name evidence="8" type="ORF">J0S82_016120</name>
</gene>
<keyword evidence="7" id="KW-0732">Signal</keyword>
<dbReference type="GO" id="GO:0031710">
    <property type="term" value="F:neuromedin B receptor binding"/>
    <property type="evidence" value="ECO:0007669"/>
    <property type="project" value="TreeGrafter"/>
</dbReference>
<comment type="caution">
    <text evidence="8">The sequence shown here is derived from an EMBL/GenBank/DDBJ whole genome shotgun (WGS) entry which is preliminary data.</text>
</comment>
<comment type="subcellular location">
    <subcellularLocation>
        <location evidence="1">Cell projection</location>
        <location evidence="1">Neuron projection</location>
    </subcellularLocation>
    <subcellularLocation>
        <location evidence="2">Secreted</location>
    </subcellularLocation>
</comment>
<name>A0A8J6A793_GALPY</name>
<keyword evidence="9" id="KW-1185">Reference proteome</keyword>
<evidence type="ECO:0000256" key="5">
    <source>
        <dbReference type="ARBA" id="ARBA00022815"/>
    </source>
</evidence>
<dbReference type="GO" id="GO:0005184">
    <property type="term" value="F:neuropeptide hormone activity"/>
    <property type="evidence" value="ECO:0007669"/>
    <property type="project" value="TreeGrafter"/>
</dbReference>
<dbReference type="PROSITE" id="PS00257">
    <property type="entry name" value="BOMBESIN"/>
    <property type="match status" value="1"/>
</dbReference>
<sequence>MARRAGRARLLGRLLLLALLAAALAWDLAEPRSRARRIRVHPRGNLWATGHFMGKKSPEPPSPMPLGSTPHLVPRGPRLQPSHDLPRLLLLRQALGRSPGSPAPPPQVSLQPVRSLDPALRAGHDCGRQRAWCRASPCPGLRGDSP</sequence>
<comment type="similarity">
    <text evidence="3">Belongs to the bombesin/neuromedin-B/ranatensin family.</text>
</comment>
<evidence type="ECO:0000256" key="2">
    <source>
        <dbReference type="ARBA" id="ARBA00004613"/>
    </source>
</evidence>
<dbReference type="Proteomes" id="UP000700334">
    <property type="component" value="Unassembled WGS sequence"/>
</dbReference>
<evidence type="ECO:0000256" key="6">
    <source>
        <dbReference type="SAM" id="MobiDB-lite"/>
    </source>
</evidence>
<reference evidence="8" key="1">
    <citation type="journal article" date="2021" name="Evol. Appl.">
        <title>The genome of the Pyrenean desman and the effects of bottlenecks and inbreeding on the genomic landscape of an endangered species.</title>
        <authorList>
            <person name="Escoda L."/>
            <person name="Castresana J."/>
        </authorList>
    </citation>
    <scope>NUCLEOTIDE SEQUENCE</scope>
    <source>
        <strain evidence="8">IBE-C5619</strain>
    </source>
</reference>
<evidence type="ECO:0000256" key="7">
    <source>
        <dbReference type="SAM" id="SignalP"/>
    </source>
</evidence>
<protein>
    <submittedName>
        <fullName evidence="8">Neuromedin-B</fullName>
    </submittedName>
</protein>
<keyword evidence="5" id="KW-0027">Amidation</keyword>
<proteinExistence type="inferred from homology"/>
<dbReference type="AlphaFoldDB" id="A0A8J6A793"/>
<feature type="region of interest" description="Disordered" evidence="6">
    <location>
        <begin position="126"/>
        <end position="146"/>
    </location>
</feature>
<dbReference type="PANTHER" id="PTHR16866:SF3">
    <property type="entry name" value="NEUROMEDIN-B"/>
    <property type="match status" value="1"/>
</dbReference>
<keyword evidence="4" id="KW-0964">Secreted</keyword>
<feature type="chain" id="PRO_5035305130" evidence="7">
    <location>
        <begin position="26"/>
        <end position="146"/>
    </location>
</feature>
<dbReference type="GO" id="GO:0046887">
    <property type="term" value="P:positive regulation of hormone secretion"/>
    <property type="evidence" value="ECO:0007669"/>
    <property type="project" value="TreeGrafter"/>
</dbReference>
<dbReference type="PANTHER" id="PTHR16866">
    <property type="entry name" value="GASTRIN-RELEASING PEPTIDE"/>
    <property type="match status" value="1"/>
</dbReference>
<evidence type="ECO:0000256" key="1">
    <source>
        <dbReference type="ARBA" id="ARBA00004487"/>
    </source>
</evidence>
<dbReference type="InterPro" id="IPR000874">
    <property type="entry name" value="Bombesin"/>
</dbReference>